<evidence type="ECO:0008006" key="12">
    <source>
        <dbReference type="Google" id="ProtNLM"/>
    </source>
</evidence>
<evidence type="ECO:0000256" key="2">
    <source>
        <dbReference type="ARBA" id="ARBA00022475"/>
    </source>
</evidence>
<feature type="transmembrane region" description="Helical" evidence="10">
    <location>
        <begin position="60"/>
        <end position="83"/>
    </location>
</feature>
<evidence type="ECO:0000313" key="11">
    <source>
        <dbReference type="EMBL" id="PCG79082.1"/>
    </source>
</evidence>
<evidence type="ECO:0000256" key="5">
    <source>
        <dbReference type="ARBA" id="ARBA00022725"/>
    </source>
</evidence>
<evidence type="ECO:0000256" key="8">
    <source>
        <dbReference type="ARBA" id="ARBA00023170"/>
    </source>
</evidence>
<feature type="transmembrane region" description="Helical" evidence="10">
    <location>
        <begin position="89"/>
        <end position="114"/>
    </location>
</feature>
<dbReference type="GO" id="GO:0005549">
    <property type="term" value="F:odorant binding"/>
    <property type="evidence" value="ECO:0007669"/>
    <property type="project" value="InterPro"/>
</dbReference>
<evidence type="ECO:0000256" key="4">
    <source>
        <dbReference type="ARBA" id="ARBA00022692"/>
    </source>
</evidence>
<keyword evidence="6 10" id="KW-1133">Transmembrane helix</keyword>
<evidence type="ECO:0000256" key="3">
    <source>
        <dbReference type="ARBA" id="ARBA00022606"/>
    </source>
</evidence>
<evidence type="ECO:0000256" key="7">
    <source>
        <dbReference type="ARBA" id="ARBA00023136"/>
    </source>
</evidence>
<evidence type="ECO:0000256" key="1">
    <source>
        <dbReference type="ARBA" id="ARBA00004651"/>
    </source>
</evidence>
<proteinExistence type="predicted"/>
<reference evidence="11" key="1">
    <citation type="submission" date="2017-09" db="EMBL/GenBank/DDBJ databases">
        <title>Contemporary evolution of a Lepidopteran species, Heliothis virescens, in response to modern agricultural practices.</title>
        <authorList>
            <person name="Fritz M.L."/>
            <person name="Deyonke A.M."/>
            <person name="Papanicolaou A."/>
            <person name="Micinski S."/>
            <person name="Westbrook J."/>
            <person name="Gould F."/>
        </authorList>
    </citation>
    <scope>NUCLEOTIDE SEQUENCE [LARGE SCALE GENOMIC DNA]</scope>
    <source>
        <strain evidence="11">HvINT-</strain>
        <tissue evidence="11">Whole body</tissue>
    </source>
</reference>
<keyword evidence="7 10" id="KW-0472">Membrane</keyword>
<keyword evidence="4 10" id="KW-0812">Transmembrane</keyword>
<sequence length="199" mass="22789">MYRYKFITLRKYFENLRNDFFTLIDRKEVELATEKLANGLVEGIKMHSSLIRLKPDIDNAFASVLAIQVFESSSVAIFLLLQISLSDEAIPLVVILNTVIFIFSFFILLGLCLCNAGEITYQASQLTDAIFYCGWQSCPPRPKSAPNRNIRKMVLLAIMQAQRPPVMKAFEVLELNYATYIQVVRTTYSIFTLFYAQNT</sequence>
<dbReference type="EMBL" id="NWSH01000145">
    <property type="protein sequence ID" value="PCG79082.1"/>
    <property type="molecule type" value="Genomic_DNA"/>
</dbReference>
<dbReference type="GO" id="GO:0005886">
    <property type="term" value="C:plasma membrane"/>
    <property type="evidence" value="ECO:0007669"/>
    <property type="project" value="UniProtKB-SubCell"/>
</dbReference>
<organism evidence="11">
    <name type="scientific">Heliothis virescens</name>
    <name type="common">Tobacco budworm moth</name>
    <dbReference type="NCBI Taxonomy" id="7102"/>
    <lineage>
        <taxon>Eukaryota</taxon>
        <taxon>Metazoa</taxon>
        <taxon>Ecdysozoa</taxon>
        <taxon>Arthropoda</taxon>
        <taxon>Hexapoda</taxon>
        <taxon>Insecta</taxon>
        <taxon>Pterygota</taxon>
        <taxon>Neoptera</taxon>
        <taxon>Endopterygota</taxon>
        <taxon>Lepidoptera</taxon>
        <taxon>Glossata</taxon>
        <taxon>Ditrysia</taxon>
        <taxon>Noctuoidea</taxon>
        <taxon>Noctuidae</taxon>
        <taxon>Heliothinae</taxon>
        <taxon>Heliothis</taxon>
    </lineage>
</organism>
<evidence type="ECO:0000256" key="9">
    <source>
        <dbReference type="ARBA" id="ARBA00023224"/>
    </source>
</evidence>
<keyword evidence="9" id="KW-0807">Transducer</keyword>
<protein>
    <recommendedName>
        <fullName evidence="12">Odorant receptor</fullName>
    </recommendedName>
</protein>
<keyword evidence="3" id="KW-0716">Sensory transduction</keyword>
<evidence type="ECO:0000256" key="10">
    <source>
        <dbReference type="SAM" id="Phobius"/>
    </source>
</evidence>
<dbReference type="GO" id="GO:0007165">
    <property type="term" value="P:signal transduction"/>
    <property type="evidence" value="ECO:0007669"/>
    <property type="project" value="UniProtKB-KW"/>
</dbReference>
<dbReference type="AlphaFoldDB" id="A0A2A4K5Y4"/>
<dbReference type="GO" id="GO:0004984">
    <property type="term" value="F:olfactory receptor activity"/>
    <property type="evidence" value="ECO:0007669"/>
    <property type="project" value="InterPro"/>
</dbReference>
<dbReference type="PANTHER" id="PTHR21137">
    <property type="entry name" value="ODORANT RECEPTOR"/>
    <property type="match status" value="1"/>
</dbReference>
<name>A0A2A4K5Y4_HELVI</name>
<evidence type="ECO:0000256" key="6">
    <source>
        <dbReference type="ARBA" id="ARBA00022989"/>
    </source>
</evidence>
<dbReference type="Pfam" id="PF02949">
    <property type="entry name" value="7tm_6"/>
    <property type="match status" value="1"/>
</dbReference>
<keyword evidence="2" id="KW-1003">Cell membrane</keyword>
<keyword evidence="8" id="KW-0675">Receptor</keyword>
<accession>A0A2A4K5Y4</accession>
<comment type="subcellular location">
    <subcellularLocation>
        <location evidence="1">Cell membrane</location>
        <topology evidence="1">Multi-pass membrane protein</topology>
    </subcellularLocation>
</comment>
<dbReference type="InterPro" id="IPR004117">
    <property type="entry name" value="7tm6_olfct_rcpt"/>
</dbReference>
<comment type="caution">
    <text evidence="11">The sequence shown here is derived from an EMBL/GenBank/DDBJ whole genome shotgun (WGS) entry which is preliminary data.</text>
</comment>
<gene>
    <name evidence="11" type="ORF">B5V51_2098</name>
</gene>
<dbReference type="PANTHER" id="PTHR21137:SF35">
    <property type="entry name" value="ODORANT RECEPTOR 19A-RELATED"/>
    <property type="match status" value="1"/>
</dbReference>
<keyword evidence="5" id="KW-0552">Olfaction</keyword>